<gene>
    <name evidence="9" type="primary">SLD5</name>
    <name evidence="9" type="ORF">V5O48_005345</name>
</gene>
<dbReference type="Proteomes" id="UP001465976">
    <property type="component" value="Unassembled WGS sequence"/>
</dbReference>
<evidence type="ECO:0000259" key="8">
    <source>
        <dbReference type="Pfam" id="PF16922"/>
    </source>
</evidence>
<feature type="compositionally biased region" description="Polar residues" evidence="6">
    <location>
        <begin position="13"/>
        <end position="24"/>
    </location>
</feature>
<evidence type="ECO:0000256" key="1">
    <source>
        <dbReference type="ARBA" id="ARBA00004123"/>
    </source>
</evidence>
<accession>A0ABR3FMJ9</accession>
<dbReference type="InterPro" id="IPR008591">
    <property type="entry name" value="GINS_Sld5"/>
</dbReference>
<sequence length="273" mass="31206">MADWDAQFDAGTLLNNAPSRITNRSGGPSTSSSSSTRRAQPSALIDDDRDVSMAGPSEADDLQDIVEPHRKDETHLEQLMRHWMNERHAPDILDAQDDLLSSLLDHIRRQSEAVQLLRGEMSTSEEEHLRIMLVQTEVERVKFVVRSYIRTRLYKIEKYARHIVSNAEVQRRLTTSELEHARRFAKLTDQHFHHSVLQSLPESQSRLDDTPILSPTMINQPDRKRPVFVHALDDCPPIRFDDGTTLTMRKGHISLMPYSAAETLLSRGQVELV</sequence>
<dbReference type="Pfam" id="PF16922">
    <property type="entry name" value="SLD5_C"/>
    <property type="match status" value="1"/>
</dbReference>
<comment type="caution">
    <text evidence="9">The sequence shown here is derived from an EMBL/GenBank/DDBJ whole genome shotgun (WGS) entry which is preliminary data.</text>
</comment>
<comment type="subcellular location">
    <subcellularLocation>
        <location evidence="1">Nucleus</location>
    </subcellularLocation>
</comment>
<organism evidence="9 10">
    <name type="scientific">Marasmius crinis-equi</name>
    <dbReference type="NCBI Taxonomy" id="585013"/>
    <lineage>
        <taxon>Eukaryota</taxon>
        <taxon>Fungi</taxon>
        <taxon>Dikarya</taxon>
        <taxon>Basidiomycota</taxon>
        <taxon>Agaricomycotina</taxon>
        <taxon>Agaricomycetes</taxon>
        <taxon>Agaricomycetidae</taxon>
        <taxon>Agaricales</taxon>
        <taxon>Marasmiineae</taxon>
        <taxon>Marasmiaceae</taxon>
        <taxon>Marasmius</taxon>
    </lineage>
</organism>
<protein>
    <recommendedName>
        <fullName evidence="3">DNA replication complex GINS protein SLD5</fullName>
    </recommendedName>
</protein>
<dbReference type="InterPro" id="IPR036224">
    <property type="entry name" value="GINS_bundle-like_dom_sf"/>
</dbReference>
<dbReference type="Gene3D" id="1.20.58.1030">
    <property type="match status" value="1"/>
</dbReference>
<evidence type="ECO:0000256" key="4">
    <source>
        <dbReference type="ARBA" id="ARBA00022705"/>
    </source>
</evidence>
<dbReference type="SUPFAM" id="SSF160059">
    <property type="entry name" value="PriA/YqbF domain"/>
    <property type="match status" value="1"/>
</dbReference>
<dbReference type="PANTHER" id="PTHR21206:SF0">
    <property type="entry name" value="DNA REPLICATION COMPLEX GINS PROTEIN SLD5"/>
    <property type="match status" value="1"/>
</dbReference>
<feature type="region of interest" description="Disordered" evidence="6">
    <location>
        <begin position="1"/>
        <end position="62"/>
    </location>
</feature>
<name>A0ABR3FMJ9_9AGAR</name>
<feature type="compositionally biased region" description="Low complexity" evidence="6">
    <location>
        <begin position="25"/>
        <end position="43"/>
    </location>
</feature>
<comment type="similarity">
    <text evidence="2">Belongs to the GINS4/SLD5 family.</text>
</comment>
<keyword evidence="5" id="KW-0539">Nucleus</keyword>
<evidence type="ECO:0000256" key="6">
    <source>
        <dbReference type="SAM" id="MobiDB-lite"/>
    </source>
</evidence>
<evidence type="ECO:0000313" key="10">
    <source>
        <dbReference type="Proteomes" id="UP001465976"/>
    </source>
</evidence>
<keyword evidence="4" id="KW-0235">DNA replication</keyword>
<dbReference type="CDD" id="cd11711">
    <property type="entry name" value="GINS_A_Sld5"/>
    <property type="match status" value="1"/>
</dbReference>
<dbReference type="Pfam" id="PF05916">
    <property type="entry name" value="Sld5"/>
    <property type="match status" value="1"/>
</dbReference>
<dbReference type="PANTHER" id="PTHR21206">
    <property type="entry name" value="SLD5 PROTEIN"/>
    <property type="match status" value="1"/>
</dbReference>
<evidence type="ECO:0000256" key="3">
    <source>
        <dbReference type="ARBA" id="ARBA00014804"/>
    </source>
</evidence>
<dbReference type="InterPro" id="IPR021151">
    <property type="entry name" value="GINS_A"/>
</dbReference>
<feature type="domain" description="DNA replication complex GINS protein SLD5 C-terminal" evidence="8">
    <location>
        <begin position="221"/>
        <end position="273"/>
    </location>
</feature>
<evidence type="ECO:0000259" key="7">
    <source>
        <dbReference type="Pfam" id="PF05916"/>
    </source>
</evidence>
<keyword evidence="10" id="KW-1185">Reference proteome</keyword>
<dbReference type="EMBL" id="JBAHYK010000210">
    <property type="protein sequence ID" value="KAL0576645.1"/>
    <property type="molecule type" value="Genomic_DNA"/>
</dbReference>
<evidence type="ECO:0000313" key="9">
    <source>
        <dbReference type="EMBL" id="KAL0576645.1"/>
    </source>
</evidence>
<dbReference type="SUPFAM" id="SSF158573">
    <property type="entry name" value="GINS helical bundle-like"/>
    <property type="match status" value="1"/>
</dbReference>
<dbReference type="InterPro" id="IPR031633">
    <property type="entry name" value="SLD5_C"/>
</dbReference>
<reference evidence="9 10" key="1">
    <citation type="submission" date="2024-02" db="EMBL/GenBank/DDBJ databases">
        <title>A draft genome for the cacao thread blight pathogen Marasmius crinis-equi.</title>
        <authorList>
            <person name="Cohen S.P."/>
            <person name="Baruah I.K."/>
            <person name="Amoako-Attah I."/>
            <person name="Bukari Y."/>
            <person name="Meinhardt L.W."/>
            <person name="Bailey B.A."/>
        </authorList>
    </citation>
    <scope>NUCLEOTIDE SEQUENCE [LARGE SCALE GENOMIC DNA]</scope>
    <source>
        <strain evidence="9 10">GH-76</strain>
    </source>
</reference>
<proteinExistence type="inferred from homology"/>
<feature type="domain" description="GINS subunit" evidence="7">
    <location>
        <begin position="126"/>
        <end position="192"/>
    </location>
</feature>
<dbReference type="CDD" id="cd21692">
    <property type="entry name" value="GINS_B_Sld5"/>
    <property type="match status" value="1"/>
</dbReference>
<evidence type="ECO:0000256" key="2">
    <source>
        <dbReference type="ARBA" id="ARBA00008187"/>
    </source>
</evidence>
<dbReference type="InterPro" id="IPR038749">
    <property type="entry name" value="Sld5_GINS_A"/>
</dbReference>
<evidence type="ECO:0000256" key="5">
    <source>
        <dbReference type="ARBA" id="ARBA00023242"/>
    </source>
</evidence>